<dbReference type="RefSeq" id="WP_282535435.1">
    <property type="nucleotide sequence ID" value="NZ_JASCIS010000011.1"/>
</dbReference>
<dbReference type="SUPFAM" id="SSF52540">
    <property type="entry name" value="P-loop containing nucleoside triphosphate hydrolases"/>
    <property type="match status" value="1"/>
</dbReference>
<gene>
    <name evidence="2" type="ORF">QIT00_13305</name>
</gene>
<evidence type="ECO:0000259" key="1">
    <source>
        <dbReference type="Pfam" id="PF13521"/>
    </source>
</evidence>
<organism evidence="2 3">
    <name type="scientific">Streptomyces luteolus</name>
    <dbReference type="NCBI Taxonomy" id="3043615"/>
    <lineage>
        <taxon>Bacteria</taxon>
        <taxon>Bacillati</taxon>
        <taxon>Actinomycetota</taxon>
        <taxon>Actinomycetes</taxon>
        <taxon>Kitasatosporales</taxon>
        <taxon>Streptomycetaceae</taxon>
        <taxon>Streptomyces</taxon>
    </lineage>
</organism>
<evidence type="ECO:0000313" key="3">
    <source>
        <dbReference type="Proteomes" id="UP001237105"/>
    </source>
</evidence>
<dbReference type="Pfam" id="PF13521">
    <property type="entry name" value="AAA_28"/>
    <property type="match status" value="1"/>
</dbReference>
<comment type="caution">
    <text evidence="2">The sequence shown here is derived from an EMBL/GenBank/DDBJ whole genome shotgun (WGS) entry which is preliminary data.</text>
</comment>
<sequence>MHAHPTTHNRLIILTGGPGSGKTTLIDALERSGLSRTEEAGRAVIREQLAIGGTALPWADQEAFATLMLERELRSYREGRAAPGDGPVLCDRGLPDLVGYLRLEGLPLPEPVHTAARELRYHPDVFIAPPWPEIYGRDTERKQSYEEAVRTYEVMAEVYPEYGYELVPLPLGTVDERVGFVRARLRERSGVSRP</sequence>
<keyword evidence="3" id="KW-1185">Reference proteome</keyword>
<protein>
    <submittedName>
        <fullName evidence="2">AAA family ATPase</fullName>
    </submittedName>
</protein>
<dbReference type="Proteomes" id="UP001237105">
    <property type="component" value="Unassembled WGS sequence"/>
</dbReference>
<dbReference type="EMBL" id="JASCIS010000011">
    <property type="protein sequence ID" value="MDI3419523.1"/>
    <property type="molecule type" value="Genomic_DNA"/>
</dbReference>
<dbReference type="InterPro" id="IPR027417">
    <property type="entry name" value="P-loop_NTPase"/>
</dbReference>
<name>A0ABT6SV85_9ACTN</name>
<proteinExistence type="predicted"/>
<feature type="domain" description="NadR/Ttd14 AAA" evidence="1">
    <location>
        <begin position="12"/>
        <end position="177"/>
    </location>
</feature>
<reference evidence="2 3" key="1">
    <citation type="submission" date="2023-05" db="EMBL/GenBank/DDBJ databases">
        <title>Draft genome sequence of Streptomyces sp. B-S-A12 isolated from a cave soil in Thailand.</title>
        <authorList>
            <person name="Chamroensaksri N."/>
            <person name="Muangham S."/>
        </authorList>
    </citation>
    <scope>NUCLEOTIDE SEQUENCE [LARGE SCALE GENOMIC DNA]</scope>
    <source>
        <strain evidence="2 3">B-S-A12</strain>
    </source>
</reference>
<dbReference type="InterPro" id="IPR038727">
    <property type="entry name" value="NadR/Ttd14_AAA_dom"/>
</dbReference>
<dbReference type="Gene3D" id="3.40.50.300">
    <property type="entry name" value="P-loop containing nucleotide triphosphate hydrolases"/>
    <property type="match status" value="1"/>
</dbReference>
<evidence type="ECO:0000313" key="2">
    <source>
        <dbReference type="EMBL" id="MDI3419523.1"/>
    </source>
</evidence>
<accession>A0ABT6SV85</accession>